<keyword evidence="2" id="KW-1185">Reference proteome</keyword>
<organism evidence="1 2">
    <name type="scientific">Vanilla planifolia</name>
    <name type="common">Vanilla</name>
    <dbReference type="NCBI Taxonomy" id="51239"/>
    <lineage>
        <taxon>Eukaryota</taxon>
        <taxon>Viridiplantae</taxon>
        <taxon>Streptophyta</taxon>
        <taxon>Embryophyta</taxon>
        <taxon>Tracheophyta</taxon>
        <taxon>Spermatophyta</taxon>
        <taxon>Magnoliopsida</taxon>
        <taxon>Liliopsida</taxon>
        <taxon>Asparagales</taxon>
        <taxon>Orchidaceae</taxon>
        <taxon>Vanilloideae</taxon>
        <taxon>Vanilleae</taxon>
        <taxon>Vanilla</taxon>
    </lineage>
</organism>
<comment type="caution">
    <text evidence="1">The sequence shown here is derived from an EMBL/GenBank/DDBJ whole genome shotgun (WGS) entry which is preliminary data.</text>
</comment>
<reference evidence="1 2" key="1">
    <citation type="journal article" date="2020" name="Nat. Food">
        <title>A phased Vanilla planifolia genome enables genetic improvement of flavour and production.</title>
        <authorList>
            <person name="Hasing T."/>
            <person name="Tang H."/>
            <person name="Brym M."/>
            <person name="Khazi F."/>
            <person name="Huang T."/>
            <person name="Chambers A.H."/>
        </authorList>
    </citation>
    <scope>NUCLEOTIDE SEQUENCE [LARGE SCALE GENOMIC DNA]</scope>
    <source>
        <tissue evidence="1">Leaf</tissue>
    </source>
</reference>
<dbReference type="Proteomes" id="UP000636800">
    <property type="component" value="Chromosome 5"/>
</dbReference>
<sequence>MGLTRNVLTKDNIIYNKQVNRYSSKIEGQNINESEPPVRENERSLEGHMEAKVLTIATKHVLPTSGRSPHGSFEVFLGNASKRMRLSINSHEGTFMTSQKSDPDNLGKACSKPWKGKDIEISNKGSFSVFIVCLIPLN</sequence>
<accession>A0A835V0J9</accession>
<name>A0A835V0J9_VANPL</name>
<gene>
    <name evidence="1" type="ORF">HPP92_011241</name>
</gene>
<evidence type="ECO:0000313" key="2">
    <source>
        <dbReference type="Proteomes" id="UP000636800"/>
    </source>
</evidence>
<dbReference type="AlphaFoldDB" id="A0A835V0J9"/>
<dbReference type="OrthoDB" id="5407653at2759"/>
<proteinExistence type="predicted"/>
<evidence type="ECO:0000313" key="1">
    <source>
        <dbReference type="EMBL" id="KAG0480383.1"/>
    </source>
</evidence>
<dbReference type="EMBL" id="JADCNL010000005">
    <property type="protein sequence ID" value="KAG0480383.1"/>
    <property type="molecule type" value="Genomic_DNA"/>
</dbReference>
<protein>
    <submittedName>
        <fullName evidence="1">Uncharacterized protein</fullName>
    </submittedName>
</protein>